<reference evidence="1 2" key="1">
    <citation type="journal article" date="2018" name="Int. J. Syst. Evol. Microbiol.">
        <title>Pseudooceanicola lipolyticus sp. nov., a marine alphaproteobacterium, reclassification of Oceanicola flagellatus as Pseudooceanicola flagellatus comb. nov. and emended description of the genus Pseudooceanicola.</title>
        <authorList>
            <person name="Huang M.-M."/>
            <person name="Guo L.-L."/>
            <person name="Wu Y.-H."/>
            <person name="Lai Q.-L."/>
            <person name="Shao Z.-Z."/>
            <person name="Wang C.-S."/>
            <person name="Wu M."/>
            <person name="Xu X.-W."/>
        </authorList>
    </citation>
    <scope>NUCLEOTIDE SEQUENCE [LARGE SCALE GENOMIC DNA]</scope>
    <source>
        <strain evidence="1 2">157</strain>
    </source>
</reference>
<dbReference type="AlphaFoldDB" id="A0A2M8J2A6"/>
<dbReference type="EMBL" id="PGTB01000027">
    <property type="protein sequence ID" value="PJE36894.1"/>
    <property type="molecule type" value="Genomic_DNA"/>
</dbReference>
<protein>
    <submittedName>
        <fullName evidence="1">DUF1203 domain-containing protein</fullName>
    </submittedName>
</protein>
<gene>
    <name evidence="1" type="ORF">CVM52_09580</name>
</gene>
<name>A0A2M8J2A6_9RHOB</name>
<dbReference type="InterPro" id="IPR009593">
    <property type="entry name" value="DUF1203"/>
</dbReference>
<keyword evidence="2" id="KW-1185">Reference proteome</keyword>
<proteinExistence type="predicted"/>
<dbReference type="PIRSF" id="PIRSF034110">
    <property type="entry name" value="DUF1203"/>
    <property type="match status" value="1"/>
</dbReference>
<evidence type="ECO:0000313" key="1">
    <source>
        <dbReference type="EMBL" id="PJE36894.1"/>
    </source>
</evidence>
<comment type="caution">
    <text evidence="1">The sequence shown here is derived from an EMBL/GenBank/DDBJ whole genome shotgun (WGS) entry which is preliminary data.</text>
</comment>
<dbReference type="Proteomes" id="UP000231553">
    <property type="component" value="Unassembled WGS sequence"/>
</dbReference>
<accession>A0A2M8J2A6</accession>
<dbReference type="RefSeq" id="WP_100162317.1">
    <property type="nucleotide sequence ID" value="NZ_PGTB01000027.1"/>
</dbReference>
<dbReference type="Pfam" id="PF06718">
    <property type="entry name" value="DUF1203"/>
    <property type="match status" value="1"/>
</dbReference>
<evidence type="ECO:0000313" key="2">
    <source>
        <dbReference type="Proteomes" id="UP000231553"/>
    </source>
</evidence>
<sequence>MIRFTALPTDEVRALQSGGPDAYGNTPERAVSDGAGNPCRHCLQQIPEGAPMLILAHRPFPAPQPYAETGPIFLCAEPCQRGGGTELPAALASPDYLIKGYSARHRIVYGSGAVVPTATLPARAAALLADGRIAYVHVRSARNNCYQARIDRA</sequence>
<dbReference type="OrthoDB" id="118609at2"/>
<organism evidence="1 2">
    <name type="scientific">Pseudooceanicola lipolyticus</name>
    <dbReference type="NCBI Taxonomy" id="2029104"/>
    <lineage>
        <taxon>Bacteria</taxon>
        <taxon>Pseudomonadati</taxon>
        <taxon>Pseudomonadota</taxon>
        <taxon>Alphaproteobacteria</taxon>
        <taxon>Rhodobacterales</taxon>
        <taxon>Paracoccaceae</taxon>
        <taxon>Pseudooceanicola</taxon>
    </lineage>
</organism>